<dbReference type="GO" id="GO:0005524">
    <property type="term" value="F:ATP binding"/>
    <property type="evidence" value="ECO:0007669"/>
    <property type="project" value="UniProtKB-KW"/>
</dbReference>
<feature type="compositionally biased region" description="Low complexity" evidence="1">
    <location>
        <begin position="839"/>
        <end position="853"/>
    </location>
</feature>
<evidence type="ECO:0000313" key="3">
    <source>
        <dbReference type="Proteomes" id="UP001597053"/>
    </source>
</evidence>
<comment type="caution">
    <text evidence="2">The sequence shown here is derived from an EMBL/GenBank/DDBJ whole genome shotgun (WGS) entry which is preliminary data.</text>
</comment>
<dbReference type="Proteomes" id="UP001597053">
    <property type="component" value="Unassembled WGS sequence"/>
</dbReference>
<dbReference type="EMBL" id="JBHTHM010000003">
    <property type="protein sequence ID" value="MFD0782394.1"/>
    <property type="molecule type" value="Genomic_DNA"/>
</dbReference>
<protein>
    <submittedName>
        <fullName evidence="2">ATP-binding protein</fullName>
    </submittedName>
</protein>
<evidence type="ECO:0000313" key="2">
    <source>
        <dbReference type="EMBL" id="MFD0782394.1"/>
    </source>
</evidence>
<reference evidence="3" key="1">
    <citation type="journal article" date="2019" name="Int. J. Syst. Evol. Microbiol.">
        <title>The Global Catalogue of Microorganisms (GCM) 10K type strain sequencing project: providing services to taxonomists for standard genome sequencing and annotation.</title>
        <authorList>
            <consortium name="The Broad Institute Genomics Platform"/>
            <consortium name="The Broad Institute Genome Sequencing Center for Infectious Disease"/>
            <person name="Wu L."/>
            <person name="Ma J."/>
        </authorList>
    </citation>
    <scope>NUCLEOTIDE SEQUENCE [LARGE SCALE GENOMIC DNA]</scope>
    <source>
        <strain evidence="3">JCM 32148</strain>
    </source>
</reference>
<feature type="compositionally biased region" description="Gly residues" evidence="1">
    <location>
        <begin position="854"/>
        <end position="865"/>
    </location>
</feature>
<dbReference type="Pfam" id="PF04465">
    <property type="entry name" value="DUF499"/>
    <property type="match status" value="1"/>
</dbReference>
<proteinExistence type="predicted"/>
<name>A0ABW2ZVH3_9ACTN</name>
<accession>A0ABW2ZVH3</accession>
<keyword evidence="3" id="KW-1185">Reference proteome</keyword>
<keyword evidence="2" id="KW-0547">Nucleotide-binding</keyword>
<keyword evidence="2" id="KW-0067">ATP-binding</keyword>
<dbReference type="InterPro" id="IPR007555">
    <property type="entry name" value="DUF499"/>
</dbReference>
<gene>
    <name evidence="2" type="ORF">ACFQZ8_00415</name>
</gene>
<sequence>MTNTLTPWLSIAKPRTDIADGSFDESLFAADLGLVAEGLGPKDYLDPYTFCEKTYLTGNLRAVLTELGSRLAGDDSAAGVYRLQTEFGGGKTHTLLSAFHIFGTPEKVTGTDLGRQLASLLPGNRIPKAKVVVLDGSALKVAPVATEDGCHLTSLLGHLAYRLGGKPAWDGVADADQKLLGSSTIELQALLAEHSPCLILIDETLEYLNKALAVAAGDGNLAGVTLTFIKELVTAAANTRGVAVLATLTSSRAEDYATVSGLEMQDRLSRVVGRTENIVTPVEGDDIFPILHRRLFTTVGTPEQRREVADAYCDWYQSLADALPSGYSEQAYRDRIAAAYPFHPELVDILTNRWGSLSGFQRTRGALRTLAHCVKALSQARSKSALIHPGDMPLADAGVRAEILRFAGDSYKAALNADIIRPDSKAQEEDARRGGQVKDAMLATGLATTAFLDSFGPDKVLGASAVHMLLGVGRPGMSRGLIEDVRDTLEGLLWYMRLEGGRYRFTTEPNLNKVVLEREAAIEDRRIEQVLRDTIKKVAPETDEFRVRPWVHDSNDLPDEPRLTLGVLDFEHRINGETTPTTLALARQILENRGSVFRSNKNSAVLVVADSYALTKARASARTLLALQDVQSDQVRLKRFNAEQRDQLTKRLAGTQDRLPHQTVMAYRHLVLLGESAGQVALDRIDLGPAGADATITSQVTSYLTGADRLIGKLSPAALLSDRFGLLPDGTDTVELDRLAGYFATLVRLPKLSSRKVLQAALAEGCARRVFGLVSGSAPDAPDSVVRFGDKIDDSEIQFQPGTWLVRGTVAADLRNRSSEAAAGIGTSSDGDTGGTGSTDGTTTGTGTAATGTGSIGGSGGGTSATGGATSTGSTKKRVSAVRLTLDGIAADQVRDVLRSAINPLAAVGASLEVDIEIRADGPATGIPREVLELTVLEGLRQSGIDAKVDTTES</sequence>
<organism evidence="2 3">
    <name type="scientific">Micromonospora azadirachtae</name>
    <dbReference type="NCBI Taxonomy" id="1970735"/>
    <lineage>
        <taxon>Bacteria</taxon>
        <taxon>Bacillati</taxon>
        <taxon>Actinomycetota</taxon>
        <taxon>Actinomycetes</taxon>
        <taxon>Micromonosporales</taxon>
        <taxon>Micromonosporaceae</taxon>
        <taxon>Micromonospora</taxon>
    </lineage>
</organism>
<feature type="region of interest" description="Disordered" evidence="1">
    <location>
        <begin position="821"/>
        <end position="876"/>
    </location>
</feature>
<evidence type="ECO:0000256" key="1">
    <source>
        <dbReference type="SAM" id="MobiDB-lite"/>
    </source>
</evidence>